<dbReference type="PANTHER" id="PTHR44591:SF23">
    <property type="entry name" value="CHEY SUBFAMILY"/>
    <property type="match status" value="1"/>
</dbReference>
<protein>
    <submittedName>
        <fullName evidence="4">Response regulator</fullName>
    </submittedName>
</protein>
<evidence type="ECO:0000313" key="4">
    <source>
        <dbReference type="EMBL" id="WIM04936.1"/>
    </source>
</evidence>
<dbReference type="Gene3D" id="3.40.50.2300">
    <property type="match status" value="2"/>
</dbReference>
<feature type="domain" description="Response regulatory" evidence="3">
    <location>
        <begin position="139"/>
        <end position="256"/>
    </location>
</feature>
<evidence type="ECO:0000256" key="2">
    <source>
        <dbReference type="PROSITE-ProRule" id="PRU00169"/>
    </source>
</evidence>
<feature type="modified residue" description="4-aspartylphosphate" evidence="2">
    <location>
        <position position="188"/>
    </location>
</feature>
<dbReference type="KEGG" id="npv:OHM77_09520"/>
<dbReference type="EMBL" id="CP107246">
    <property type="protein sequence ID" value="WIM04936.1"/>
    <property type="molecule type" value="Genomic_DNA"/>
</dbReference>
<accession>A0AA49IY01</accession>
<dbReference type="PANTHER" id="PTHR44591">
    <property type="entry name" value="STRESS RESPONSE REGULATOR PROTEIN 1"/>
    <property type="match status" value="1"/>
</dbReference>
<dbReference type="Proteomes" id="UP001234916">
    <property type="component" value="Chromosome"/>
</dbReference>
<dbReference type="AlphaFoldDB" id="A0AA49IY01"/>
<dbReference type="GO" id="GO:0000160">
    <property type="term" value="P:phosphorelay signal transduction system"/>
    <property type="evidence" value="ECO:0007669"/>
    <property type="project" value="InterPro"/>
</dbReference>
<dbReference type="SUPFAM" id="SSF52172">
    <property type="entry name" value="CheY-like"/>
    <property type="match status" value="2"/>
</dbReference>
<dbReference type="SMART" id="SM00448">
    <property type="entry name" value="REC"/>
    <property type="match status" value="2"/>
</dbReference>
<dbReference type="InterPro" id="IPR001789">
    <property type="entry name" value="Sig_transdc_resp-reg_receiver"/>
</dbReference>
<feature type="domain" description="Response regulatory" evidence="3">
    <location>
        <begin position="16"/>
        <end position="129"/>
    </location>
</feature>
<evidence type="ECO:0000256" key="1">
    <source>
        <dbReference type="ARBA" id="ARBA00022553"/>
    </source>
</evidence>
<keyword evidence="1 2" id="KW-0597">Phosphoprotein</keyword>
<feature type="modified residue" description="4-aspartylphosphate" evidence="2">
    <location>
        <position position="65"/>
    </location>
</feature>
<proteinExistence type="predicted"/>
<name>A0AA49IY01_9PROT</name>
<gene>
    <name evidence="4" type="ORF">OHM77_09520</name>
</gene>
<dbReference type="CDD" id="cd00156">
    <property type="entry name" value="REC"/>
    <property type="match status" value="1"/>
</dbReference>
<reference evidence="4" key="1">
    <citation type="journal article" date="2023" name="Nat. Microbiol.">
        <title>Enrichment and characterization of a nitric oxide-reducing microbial community in a continuous bioreactor.</title>
        <authorList>
            <person name="Garrido-Amador P."/>
            <person name="Stortenbeker N."/>
            <person name="Wessels H.J.C.T."/>
            <person name="Speth D.R."/>
            <person name="Garcia-Heredia I."/>
            <person name="Kartal B."/>
        </authorList>
    </citation>
    <scope>NUCLEOTIDE SEQUENCE</scope>
    <source>
        <strain evidence="4">MAG1</strain>
    </source>
</reference>
<sequence>MTISRPNESSPAAAPLALVVEDNDMAAELIRAQLSTEGLAVLRARSAEEALRLAADRRPDLFTVDILLPGMDGWELLAHLKQDERLADVPVVIISIVADRGRGLSLGATGVLQKPYSRRELEQALSALDFARPDGAPPMVLVVDDDPRSVELFAAHLAHANYRVLRAGAGAEGLTLARAELPDLIVLDLMMPEMSGFEVVERLKEDPATAAIPVLIVTAKILTDEDRRALNGHVLRIMEKAEFDHGRFINEVRRALRRRTG</sequence>
<dbReference type="PROSITE" id="PS50110">
    <property type="entry name" value="RESPONSE_REGULATORY"/>
    <property type="match status" value="2"/>
</dbReference>
<organism evidence="4">
    <name type="scientific">Candidatus Nitricoxidivorans perseverans</name>
    <dbReference type="NCBI Taxonomy" id="2975601"/>
    <lineage>
        <taxon>Bacteria</taxon>
        <taxon>Pseudomonadati</taxon>
        <taxon>Pseudomonadota</taxon>
        <taxon>Betaproteobacteria</taxon>
        <taxon>Nitrosomonadales</taxon>
        <taxon>Sterolibacteriaceae</taxon>
        <taxon>Candidatus Nitricoxidivorans</taxon>
    </lineage>
</organism>
<dbReference type="Pfam" id="PF00072">
    <property type="entry name" value="Response_reg"/>
    <property type="match status" value="2"/>
</dbReference>
<dbReference type="InterPro" id="IPR011006">
    <property type="entry name" value="CheY-like_superfamily"/>
</dbReference>
<dbReference type="InterPro" id="IPR050595">
    <property type="entry name" value="Bact_response_regulator"/>
</dbReference>
<evidence type="ECO:0000259" key="3">
    <source>
        <dbReference type="PROSITE" id="PS50110"/>
    </source>
</evidence>